<protein>
    <submittedName>
        <fullName evidence="2">DUF559 domain-containing protein</fullName>
    </submittedName>
</protein>
<keyword evidence="3" id="KW-1185">Reference proteome</keyword>
<reference evidence="2 3" key="1">
    <citation type="submission" date="2024-02" db="EMBL/GenBank/DDBJ databases">
        <title>A novel Gemmatimonadota bacterium.</title>
        <authorList>
            <person name="Du Z.-J."/>
            <person name="Ye Y.-Q."/>
        </authorList>
    </citation>
    <scope>NUCLEOTIDE SEQUENCE [LARGE SCALE GENOMIC DNA]</scope>
    <source>
        <strain evidence="2 3">DH-20</strain>
    </source>
</reference>
<evidence type="ECO:0000313" key="3">
    <source>
        <dbReference type="Proteomes" id="UP001484239"/>
    </source>
</evidence>
<accession>A0ABU9EBY3</accession>
<dbReference type="SUPFAM" id="SSF52980">
    <property type="entry name" value="Restriction endonuclease-like"/>
    <property type="match status" value="1"/>
</dbReference>
<dbReference type="Gene3D" id="3.40.960.10">
    <property type="entry name" value="VSR Endonuclease"/>
    <property type="match status" value="1"/>
</dbReference>
<gene>
    <name evidence="2" type="ORF">WI372_11665</name>
</gene>
<dbReference type="InterPro" id="IPR011335">
    <property type="entry name" value="Restrct_endonuc-II-like"/>
</dbReference>
<dbReference type="Pfam" id="PF04480">
    <property type="entry name" value="DUF559"/>
    <property type="match status" value="1"/>
</dbReference>
<evidence type="ECO:0000313" key="2">
    <source>
        <dbReference type="EMBL" id="MEK9501638.1"/>
    </source>
</evidence>
<feature type="domain" description="DUF559" evidence="1">
    <location>
        <begin position="114"/>
        <end position="185"/>
    </location>
</feature>
<proteinExistence type="predicted"/>
<dbReference type="Proteomes" id="UP001484239">
    <property type="component" value="Unassembled WGS sequence"/>
</dbReference>
<organism evidence="2 3">
    <name type="scientific">Gaopeijia maritima</name>
    <dbReference type="NCBI Taxonomy" id="3119007"/>
    <lineage>
        <taxon>Bacteria</taxon>
        <taxon>Pseudomonadati</taxon>
        <taxon>Gemmatimonadota</taxon>
        <taxon>Longimicrobiia</taxon>
        <taxon>Gaopeijiales</taxon>
        <taxon>Gaopeijiaceae</taxon>
        <taxon>Gaopeijia</taxon>
    </lineage>
</organism>
<dbReference type="InterPro" id="IPR007569">
    <property type="entry name" value="DUF559"/>
</dbReference>
<comment type="caution">
    <text evidence="2">The sequence shown here is derived from an EMBL/GenBank/DDBJ whole genome shotgun (WGS) entry which is preliminary data.</text>
</comment>
<dbReference type="EMBL" id="JBBHLI010000006">
    <property type="protein sequence ID" value="MEK9501638.1"/>
    <property type="molecule type" value="Genomic_DNA"/>
</dbReference>
<dbReference type="RefSeq" id="WP_405287054.1">
    <property type="nucleotide sequence ID" value="NZ_JBBHLI010000006.1"/>
</dbReference>
<name>A0ABU9EBY3_9BACT</name>
<evidence type="ECO:0000259" key="1">
    <source>
        <dbReference type="Pfam" id="PF04480"/>
    </source>
</evidence>
<sequence>MRSGIVVHRVVALSPDEVESIDGLPLTAPGRTLIDVAPLVALRDLERMTARVRREEVLSAAQLDSLLTRYRGYRGVAPLRVVLGQPGGPRFTRSEAEVRFLDLVRSAELPLPRTNLRVGPYELDAAWPRERVAVEIDGYEYHRSRVRFEADRRKDAWLAAKGYQVIRVTWRQLTEHAIWTAAQVAQALARAGSILP</sequence>